<sequence length="131" mass="13770">MRLKPVLSLAYIGDRMKPVLNKILPFVLSLLVVLTGQGIAASRGVDRAVGHMVLCTGSGPVVVYMDAEGQPTKAPHFCPDYALNLLGAVSIAEPSLPVAPDIDRPMPSRIAENLIALPIPSQPARAPPASV</sequence>
<name>A0A0P1E227_9RHOB</name>
<dbReference type="RefSeq" id="WP_261307801.1">
    <property type="nucleotide sequence ID" value="NZ_CANLTD010000005.1"/>
</dbReference>
<keyword evidence="2" id="KW-1185">Reference proteome</keyword>
<dbReference type="EMBL" id="CYPS01000011">
    <property type="protein sequence ID" value="CUH42107.1"/>
    <property type="molecule type" value="Genomic_DNA"/>
</dbReference>
<protein>
    <recommendedName>
        <fullName evidence="3">DUF2946 domain-containing protein</fullName>
    </recommendedName>
</protein>
<accession>A0A0P1E227</accession>
<dbReference type="AlphaFoldDB" id="A0A0P1E227"/>
<evidence type="ECO:0000313" key="2">
    <source>
        <dbReference type="Proteomes" id="UP000050786"/>
    </source>
</evidence>
<reference evidence="2" key="1">
    <citation type="submission" date="2015-09" db="EMBL/GenBank/DDBJ databases">
        <authorList>
            <person name="Rodrigo-Torres L."/>
            <person name="Arahal D.R."/>
        </authorList>
    </citation>
    <scope>NUCLEOTIDE SEQUENCE [LARGE SCALE GENOMIC DNA]</scope>
    <source>
        <strain evidence="2">CECT 4293</strain>
    </source>
</reference>
<evidence type="ECO:0008006" key="3">
    <source>
        <dbReference type="Google" id="ProtNLM"/>
    </source>
</evidence>
<gene>
    <name evidence="1" type="ORF">RUM4293_00993</name>
</gene>
<evidence type="ECO:0000313" key="1">
    <source>
        <dbReference type="EMBL" id="CUH42107.1"/>
    </source>
</evidence>
<proteinExistence type="predicted"/>
<dbReference type="Proteomes" id="UP000050786">
    <property type="component" value="Unassembled WGS sequence"/>
</dbReference>
<organism evidence="1 2">
    <name type="scientific">Ruegeria atlantica</name>
    <dbReference type="NCBI Taxonomy" id="81569"/>
    <lineage>
        <taxon>Bacteria</taxon>
        <taxon>Pseudomonadati</taxon>
        <taxon>Pseudomonadota</taxon>
        <taxon>Alphaproteobacteria</taxon>
        <taxon>Rhodobacterales</taxon>
        <taxon>Roseobacteraceae</taxon>
        <taxon>Ruegeria</taxon>
    </lineage>
</organism>